<name>A0A9P1P1T9_9CYAN</name>
<sequence>MNEIIYPTVNTYLYDLRNSLGESTDDVQQRRQSFFAKIPYKLNGYLYDNEQWEAEYIEILGDQQIIRFGEDRGATYEGFYYPVCLNDSYGLLISCSVNNKTPQPATIVKDLKQEIDRKLSEHKPTLGQTWLIYGELACPGKQNSKQIAISLYQSLFPERNWENDLQGSNDAFESHFFELSFHRLKFNANENISEDFRRCRYSIDEVLENYHVIIILYPHKIVAETIAKLLNFEGMSLFCYRSKILWSYSQSRILQQWLKQDTISIRECLQEIRDSDLSKVDYKQIQKTLNKAKTILPNYAIDLSCLNDQSRTIDINLHDYQLRVRKISEYLKYELCDLKSKSNLTFLSKFAITASQKYLLQIQKDGEYFTSSLETLRDLIDATWAIVEIDRSRRDRNFQNTVAIVGVGLGASSITASLSGQFPISNTNISTKELEQHPIGSLIIEIPNFPKPWLQTAILGFYCLSIAILFAGLTAISLALWNHFRS</sequence>
<evidence type="ECO:0000256" key="1">
    <source>
        <dbReference type="SAM" id="Phobius"/>
    </source>
</evidence>
<feature type="transmembrane region" description="Helical" evidence="1">
    <location>
        <begin position="459"/>
        <end position="481"/>
    </location>
</feature>
<keyword evidence="1" id="KW-1133">Transmembrane helix</keyword>
<keyword evidence="3" id="KW-1185">Reference proteome</keyword>
<organism evidence="2 3">
    <name type="scientific">Limnospira indica PCC 8005</name>
    <dbReference type="NCBI Taxonomy" id="376219"/>
    <lineage>
        <taxon>Bacteria</taxon>
        <taxon>Bacillati</taxon>
        <taxon>Cyanobacteriota</taxon>
        <taxon>Cyanophyceae</taxon>
        <taxon>Oscillatoriophycideae</taxon>
        <taxon>Oscillatoriales</taxon>
        <taxon>Sirenicapillariaceae</taxon>
        <taxon>Limnospira</taxon>
    </lineage>
</organism>
<proteinExistence type="predicted"/>
<dbReference type="AlphaFoldDB" id="A0A9P1P1T9"/>
<keyword evidence="1" id="KW-0812">Transmembrane</keyword>
<protein>
    <submittedName>
        <fullName evidence="2">Uncharacterized protein</fullName>
    </submittedName>
</protein>
<accession>A0A9P1P1T9</accession>
<dbReference type="EMBL" id="FO818640">
    <property type="protein sequence ID" value="CDM96322.1"/>
    <property type="molecule type" value="Genomic_DNA"/>
</dbReference>
<evidence type="ECO:0000313" key="3">
    <source>
        <dbReference type="Proteomes" id="UP000032946"/>
    </source>
</evidence>
<reference evidence="2 3" key="1">
    <citation type="submission" date="2014-02" db="EMBL/GenBank/DDBJ databases">
        <authorList>
            <person name="Genoscope - CEA"/>
        </authorList>
    </citation>
    <scope>NUCLEOTIDE SEQUENCE [LARGE SCALE GENOMIC DNA]</scope>
    <source>
        <strain evidence="2 3">PCC 8005</strain>
    </source>
</reference>
<evidence type="ECO:0000313" key="2">
    <source>
        <dbReference type="EMBL" id="CDM96322.1"/>
    </source>
</evidence>
<keyword evidence="1" id="KW-0472">Membrane</keyword>
<gene>
    <name evidence="2" type="ORF">ARTHRO_40730</name>
</gene>
<dbReference type="Proteomes" id="UP000032946">
    <property type="component" value="Chromosome"/>
</dbReference>